<dbReference type="Proteomes" id="UP000324222">
    <property type="component" value="Unassembled WGS sequence"/>
</dbReference>
<sequence>MSKKAPASCQMSVLGQVVDWWWWWLWRWRQPCGKERVGGRHAGMLTGARRQGDLGMSKR</sequence>
<reference evidence="1 2" key="1">
    <citation type="submission" date="2019-05" db="EMBL/GenBank/DDBJ databases">
        <title>Another draft genome of Portunus trituberculatus and its Hox gene families provides insights of decapod evolution.</title>
        <authorList>
            <person name="Jeong J.-H."/>
            <person name="Song I."/>
            <person name="Kim S."/>
            <person name="Choi T."/>
            <person name="Kim D."/>
            <person name="Ryu S."/>
            <person name="Kim W."/>
        </authorList>
    </citation>
    <scope>NUCLEOTIDE SEQUENCE [LARGE SCALE GENOMIC DNA]</scope>
    <source>
        <tissue evidence="1">Muscle</tissue>
    </source>
</reference>
<proteinExistence type="predicted"/>
<organism evidence="1 2">
    <name type="scientific">Portunus trituberculatus</name>
    <name type="common">Swimming crab</name>
    <name type="synonym">Neptunus trituberculatus</name>
    <dbReference type="NCBI Taxonomy" id="210409"/>
    <lineage>
        <taxon>Eukaryota</taxon>
        <taxon>Metazoa</taxon>
        <taxon>Ecdysozoa</taxon>
        <taxon>Arthropoda</taxon>
        <taxon>Crustacea</taxon>
        <taxon>Multicrustacea</taxon>
        <taxon>Malacostraca</taxon>
        <taxon>Eumalacostraca</taxon>
        <taxon>Eucarida</taxon>
        <taxon>Decapoda</taxon>
        <taxon>Pleocyemata</taxon>
        <taxon>Brachyura</taxon>
        <taxon>Eubrachyura</taxon>
        <taxon>Portunoidea</taxon>
        <taxon>Portunidae</taxon>
        <taxon>Portuninae</taxon>
        <taxon>Portunus</taxon>
    </lineage>
</organism>
<accession>A0A5B7KKZ6</accession>
<comment type="caution">
    <text evidence="1">The sequence shown here is derived from an EMBL/GenBank/DDBJ whole genome shotgun (WGS) entry which is preliminary data.</text>
</comment>
<dbReference type="EMBL" id="VSRR010148332">
    <property type="protein sequence ID" value="MPD05909.1"/>
    <property type="molecule type" value="Genomic_DNA"/>
</dbReference>
<gene>
    <name evidence="1" type="ORF">E2C01_101681</name>
</gene>
<evidence type="ECO:0000313" key="2">
    <source>
        <dbReference type="Proteomes" id="UP000324222"/>
    </source>
</evidence>
<keyword evidence="2" id="KW-1185">Reference proteome</keyword>
<evidence type="ECO:0000313" key="1">
    <source>
        <dbReference type="EMBL" id="MPD05909.1"/>
    </source>
</evidence>
<protein>
    <submittedName>
        <fullName evidence="1">Uncharacterized protein</fullName>
    </submittedName>
</protein>
<dbReference type="AlphaFoldDB" id="A0A5B7KKZ6"/>
<name>A0A5B7KKZ6_PORTR</name>